<dbReference type="SMART" id="SM00448">
    <property type="entry name" value="REC"/>
    <property type="match status" value="1"/>
</dbReference>
<dbReference type="PROSITE" id="PS50110">
    <property type="entry name" value="RESPONSE_REGULATORY"/>
    <property type="match status" value="1"/>
</dbReference>
<dbReference type="SUPFAM" id="SSF46894">
    <property type="entry name" value="C-terminal effector domain of the bipartite response regulators"/>
    <property type="match status" value="1"/>
</dbReference>
<dbReference type="InterPro" id="IPR016032">
    <property type="entry name" value="Sig_transdc_resp-reg_C-effctor"/>
</dbReference>
<dbReference type="InterPro" id="IPR051015">
    <property type="entry name" value="EvgA-like"/>
</dbReference>
<dbReference type="CDD" id="cd06170">
    <property type="entry name" value="LuxR_C_like"/>
    <property type="match status" value="1"/>
</dbReference>
<dbReference type="CDD" id="cd17535">
    <property type="entry name" value="REC_NarL-like"/>
    <property type="match status" value="1"/>
</dbReference>
<evidence type="ECO:0000259" key="4">
    <source>
        <dbReference type="PROSITE" id="PS50043"/>
    </source>
</evidence>
<feature type="domain" description="HTH luxR-type" evidence="4">
    <location>
        <begin position="150"/>
        <end position="215"/>
    </location>
</feature>
<sequence length="227" mass="23994">MPDPKTAKPLRLVVAEGHALFRAGLRYLLQELADVVELHEAAALDDLSELLDAGGYDLILVDYLLGGPEHHLDIAGIRARAGGIPVAVISGKDDPSMIRAALEDGAAGFIPKDSSPRVMIQALRLILAGGIYLPPSILLLLPKAARQEPADPRRAPLTTRQQEVWNHLAQGASNKQIARSLGLSEGAVKAHVAGLLRLLGARNRTEALVRAAQAGWTDGHGATPPVG</sequence>
<dbReference type="PRINTS" id="PR00038">
    <property type="entry name" value="HTHLUXR"/>
</dbReference>
<dbReference type="SUPFAM" id="SSF52172">
    <property type="entry name" value="CheY-like"/>
    <property type="match status" value="1"/>
</dbReference>
<dbReference type="Proteomes" id="UP000190135">
    <property type="component" value="Unassembled WGS sequence"/>
</dbReference>
<feature type="modified residue" description="4-aspartylphosphate" evidence="3">
    <location>
        <position position="62"/>
    </location>
</feature>
<organism evidence="6 7">
    <name type="scientific">Consotaella salsifontis</name>
    <dbReference type="NCBI Taxonomy" id="1365950"/>
    <lineage>
        <taxon>Bacteria</taxon>
        <taxon>Pseudomonadati</taxon>
        <taxon>Pseudomonadota</taxon>
        <taxon>Alphaproteobacteria</taxon>
        <taxon>Hyphomicrobiales</taxon>
        <taxon>Aurantimonadaceae</taxon>
        <taxon>Consotaella</taxon>
    </lineage>
</organism>
<dbReference type="SMART" id="SM00421">
    <property type="entry name" value="HTH_LUXR"/>
    <property type="match status" value="1"/>
</dbReference>
<dbReference type="PANTHER" id="PTHR45566">
    <property type="entry name" value="HTH-TYPE TRANSCRIPTIONAL REGULATOR YHJB-RELATED"/>
    <property type="match status" value="1"/>
</dbReference>
<dbReference type="InterPro" id="IPR000792">
    <property type="entry name" value="Tscrpt_reg_LuxR_C"/>
</dbReference>
<dbReference type="GO" id="GO:0000160">
    <property type="term" value="P:phosphorelay signal transduction system"/>
    <property type="evidence" value="ECO:0007669"/>
    <property type="project" value="InterPro"/>
</dbReference>
<gene>
    <name evidence="6" type="ORF">SAMN05428963_110121</name>
</gene>
<dbReference type="PROSITE" id="PS50043">
    <property type="entry name" value="HTH_LUXR_2"/>
    <property type="match status" value="1"/>
</dbReference>
<dbReference type="AlphaFoldDB" id="A0A1T4SF28"/>
<dbReference type="GO" id="GO:0006355">
    <property type="term" value="P:regulation of DNA-templated transcription"/>
    <property type="evidence" value="ECO:0007669"/>
    <property type="project" value="InterPro"/>
</dbReference>
<dbReference type="InterPro" id="IPR001789">
    <property type="entry name" value="Sig_transdc_resp-reg_receiver"/>
</dbReference>
<protein>
    <submittedName>
        <fullName evidence="6">Two component transcriptional regulator, LuxR family</fullName>
    </submittedName>
</protein>
<dbReference type="EMBL" id="FUXL01000010">
    <property type="protein sequence ID" value="SKA26779.1"/>
    <property type="molecule type" value="Genomic_DNA"/>
</dbReference>
<proteinExistence type="predicted"/>
<dbReference type="GO" id="GO:0003677">
    <property type="term" value="F:DNA binding"/>
    <property type="evidence" value="ECO:0007669"/>
    <property type="project" value="UniProtKB-KW"/>
</dbReference>
<evidence type="ECO:0000256" key="2">
    <source>
        <dbReference type="ARBA" id="ARBA00023125"/>
    </source>
</evidence>
<dbReference type="InterPro" id="IPR011006">
    <property type="entry name" value="CheY-like_superfamily"/>
</dbReference>
<accession>A0A1T4SF28</accession>
<name>A0A1T4SF28_9HYPH</name>
<evidence type="ECO:0000256" key="3">
    <source>
        <dbReference type="PROSITE-ProRule" id="PRU00169"/>
    </source>
</evidence>
<evidence type="ECO:0000313" key="7">
    <source>
        <dbReference type="Proteomes" id="UP000190135"/>
    </source>
</evidence>
<dbReference type="PANTHER" id="PTHR45566:SF2">
    <property type="entry name" value="NARL SUBFAMILY"/>
    <property type="match status" value="1"/>
</dbReference>
<keyword evidence="1 3" id="KW-0597">Phosphoprotein</keyword>
<keyword evidence="7" id="KW-1185">Reference proteome</keyword>
<dbReference type="STRING" id="1365950.SAMN05428963_110121"/>
<dbReference type="Gene3D" id="3.40.50.2300">
    <property type="match status" value="1"/>
</dbReference>
<dbReference type="Pfam" id="PF00196">
    <property type="entry name" value="GerE"/>
    <property type="match status" value="1"/>
</dbReference>
<evidence type="ECO:0000313" key="6">
    <source>
        <dbReference type="EMBL" id="SKA26779.1"/>
    </source>
</evidence>
<evidence type="ECO:0000259" key="5">
    <source>
        <dbReference type="PROSITE" id="PS50110"/>
    </source>
</evidence>
<dbReference type="InterPro" id="IPR058245">
    <property type="entry name" value="NreC/VraR/RcsB-like_REC"/>
</dbReference>
<keyword evidence="2" id="KW-0238">DNA-binding</keyword>
<dbReference type="RefSeq" id="WP_078709220.1">
    <property type="nucleotide sequence ID" value="NZ_FUXL01000010.1"/>
</dbReference>
<dbReference type="OrthoDB" id="9814495at2"/>
<reference evidence="6 7" key="1">
    <citation type="submission" date="2017-02" db="EMBL/GenBank/DDBJ databases">
        <authorList>
            <person name="Peterson S.W."/>
        </authorList>
    </citation>
    <scope>NUCLEOTIDE SEQUENCE [LARGE SCALE GENOMIC DNA]</scope>
    <source>
        <strain evidence="6 7">USBA 369</strain>
    </source>
</reference>
<evidence type="ECO:0000256" key="1">
    <source>
        <dbReference type="ARBA" id="ARBA00022553"/>
    </source>
</evidence>
<dbReference type="Pfam" id="PF00072">
    <property type="entry name" value="Response_reg"/>
    <property type="match status" value="1"/>
</dbReference>
<feature type="domain" description="Response regulatory" evidence="5">
    <location>
        <begin position="11"/>
        <end position="127"/>
    </location>
</feature>